<accession>A0AAD9MKJ6</accession>
<evidence type="ECO:0000256" key="2">
    <source>
        <dbReference type="SAM" id="MobiDB-lite"/>
    </source>
</evidence>
<dbReference type="PANTHER" id="PTHR22957">
    <property type="entry name" value="TBC1 DOMAIN FAMILY MEMBER GTPASE-ACTIVATING PROTEIN"/>
    <property type="match status" value="1"/>
</dbReference>
<dbReference type="AlphaFoldDB" id="A0AAD9MKJ6"/>
<dbReference type="Gene3D" id="1.10.472.80">
    <property type="entry name" value="Ypt/Rab-GAP domain of gyp1p, domain 3"/>
    <property type="match status" value="1"/>
</dbReference>
<reference evidence="4" key="1">
    <citation type="submission" date="2021-01" db="EMBL/GenBank/DDBJ databases">
        <authorList>
            <person name="Eckstrom K.M.E."/>
        </authorList>
    </citation>
    <scope>NUCLEOTIDE SEQUENCE</scope>
    <source>
        <strain evidence="4">UVCC 0001</strain>
    </source>
</reference>
<dbReference type="PANTHER" id="PTHR22957:SF26">
    <property type="entry name" value="LD44506P"/>
    <property type="match status" value="1"/>
</dbReference>
<feature type="compositionally biased region" description="Polar residues" evidence="2">
    <location>
        <begin position="28"/>
        <end position="51"/>
    </location>
</feature>
<dbReference type="Proteomes" id="UP001255856">
    <property type="component" value="Unassembled WGS sequence"/>
</dbReference>
<evidence type="ECO:0000313" key="4">
    <source>
        <dbReference type="EMBL" id="KAK2078210.1"/>
    </source>
</evidence>
<dbReference type="FunFam" id="1.10.8.270:FF:000004">
    <property type="entry name" value="TBC1 domain family, member 22B"/>
    <property type="match status" value="1"/>
</dbReference>
<dbReference type="SUPFAM" id="SSF47923">
    <property type="entry name" value="Ypt/Rab-GAP domain of gyp1p"/>
    <property type="match status" value="2"/>
</dbReference>
<evidence type="ECO:0000256" key="1">
    <source>
        <dbReference type="ARBA" id="ARBA00022468"/>
    </source>
</evidence>
<dbReference type="Gene3D" id="1.10.8.270">
    <property type="entry name" value="putative rabgap domain of human tbc1 domain family member 14 like domains"/>
    <property type="match status" value="1"/>
</dbReference>
<dbReference type="Pfam" id="PF00566">
    <property type="entry name" value="RabGAP-TBC"/>
    <property type="match status" value="1"/>
</dbReference>
<protein>
    <recommendedName>
        <fullName evidence="3">Rab-GAP TBC domain-containing protein</fullName>
    </recommendedName>
</protein>
<dbReference type="Gene3D" id="1.10.10.750">
    <property type="entry name" value="Ypt/Rab-GAP domain of gyp1p, domain 1"/>
    <property type="match status" value="1"/>
</dbReference>
<dbReference type="PROSITE" id="PS50086">
    <property type="entry name" value="TBC_RABGAP"/>
    <property type="match status" value="1"/>
</dbReference>
<dbReference type="GO" id="GO:0071889">
    <property type="term" value="F:14-3-3 protein binding"/>
    <property type="evidence" value="ECO:0007669"/>
    <property type="project" value="UniProtKB-ARBA"/>
</dbReference>
<evidence type="ECO:0000313" key="5">
    <source>
        <dbReference type="Proteomes" id="UP001255856"/>
    </source>
</evidence>
<gene>
    <name evidence="4" type="ORF">QBZ16_004078</name>
</gene>
<dbReference type="InterPro" id="IPR000195">
    <property type="entry name" value="Rab-GAP-TBC_dom"/>
</dbReference>
<proteinExistence type="predicted"/>
<dbReference type="EMBL" id="JASFZW010000005">
    <property type="protein sequence ID" value="KAK2078210.1"/>
    <property type="molecule type" value="Genomic_DNA"/>
</dbReference>
<dbReference type="FunFam" id="1.10.472.80:FF:000001">
    <property type="entry name" value="TBC1 domain family member 22B"/>
    <property type="match status" value="1"/>
</dbReference>
<keyword evidence="5" id="KW-1185">Reference proteome</keyword>
<feature type="domain" description="Rab-GAP TBC" evidence="3">
    <location>
        <begin position="65"/>
        <end position="287"/>
    </location>
</feature>
<organism evidence="4 5">
    <name type="scientific">Prototheca wickerhamii</name>
    <dbReference type="NCBI Taxonomy" id="3111"/>
    <lineage>
        <taxon>Eukaryota</taxon>
        <taxon>Viridiplantae</taxon>
        <taxon>Chlorophyta</taxon>
        <taxon>core chlorophytes</taxon>
        <taxon>Trebouxiophyceae</taxon>
        <taxon>Chlorellales</taxon>
        <taxon>Chlorellaceae</taxon>
        <taxon>Prototheca</taxon>
    </lineage>
</organism>
<dbReference type="GO" id="GO:0005096">
    <property type="term" value="F:GTPase activator activity"/>
    <property type="evidence" value="ECO:0007669"/>
    <property type="project" value="UniProtKB-KW"/>
</dbReference>
<dbReference type="InterPro" id="IPR035969">
    <property type="entry name" value="Rab-GAP_TBC_sf"/>
</dbReference>
<keyword evidence="1" id="KW-0343">GTPase activation</keyword>
<dbReference type="SMART" id="SM00164">
    <property type="entry name" value="TBC"/>
    <property type="match status" value="1"/>
</dbReference>
<feature type="region of interest" description="Disordered" evidence="2">
    <location>
        <begin position="26"/>
        <end position="51"/>
    </location>
</feature>
<name>A0AAD9MKJ6_PROWI</name>
<sequence>MARESQESFAGFPGVRRLFARARFPGTIKQSTSSDSNPDFTGVQRPQGSSNSVDIEALRELSWSGIPPKLRPDCWRILLGYAPPNRERRETILARKRQEYRDFVPSYYEGAGGANASEDEVSVDVPRTAPGVPFFSQPDVQSSLERILYLWGLRHPASGYVQGINDLVTPFLAVFASEHFEGPMSEWRVGQLPPDTLLAMEADCYWCLSRLLDGIQDHYTHAQPGIQRAVFHLRELVRRVDEPTAAHLEAQGLEFLQFAFRWVNCLLLREVPFMLGIRLWDTYLAEGTGLREFLVYILASFLLSWSADLRTLEFQELIMFLQRPPTADWGEDDVELILSRAFMWRSSFKGAVNHFS</sequence>
<comment type="caution">
    <text evidence="4">The sequence shown here is derived from an EMBL/GenBank/DDBJ whole genome shotgun (WGS) entry which is preliminary data.</text>
</comment>
<evidence type="ECO:0000259" key="3">
    <source>
        <dbReference type="PROSITE" id="PS50086"/>
    </source>
</evidence>